<evidence type="ECO:0000256" key="1">
    <source>
        <dbReference type="SAM" id="Phobius"/>
    </source>
</evidence>
<protein>
    <submittedName>
        <fullName evidence="2">Integrating conjugative element protein, PFL_4703 family</fullName>
    </submittedName>
</protein>
<keyword evidence="1" id="KW-0812">Transmembrane</keyword>
<accession>A0A381E877</accession>
<name>A0A381E877_9GAMM</name>
<proteinExistence type="predicted"/>
<gene>
    <name evidence="2" type="ORF">NCTC13294_01393</name>
</gene>
<keyword evidence="3" id="KW-1185">Reference proteome</keyword>
<dbReference type="InterPro" id="IPR021548">
    <property type="entry name" value="DUF2895"/>
</dbReference>
<keyword evidence="1" id="KW-1133">Transmembrane helix</keyword>
<dbReference type="OrthoDB" id="8558441at2"/>
<keyword evidence="1" id="KW-0472">Membrane</keyword>
<dbReference type="Pfam" id="PF11444">
    <property type="entry name" value="DUF2895"/>
    <property type="match status" value="1"/>
</dbReference>
<dbReference type="AlphaFoldDB" id="A0A381E877"/>
<dbReference type="EMBL" id="UFUW01000001">
    <property type="protein sequence ID" value="SUX22998.1"/>
    <property type="molecule type" value="Genomic_DNA"/>
</dbReference>
<dbReference type="RefSeq" id="WP_115611673.1">
    <property type="nucleotide sequence ID" value="NZ_JBHLZC010000005.1"/>
</dbReference>
<reference evidence="2 3" key="1">
    <citation type="submission" date="2018-06" db="EMBL/GenBank/DDBJ databases">
        <authorList>
            <consortium name="Pathogen Informatics"/>
            <person name="Doyle S."/>
        </authorList>
    </citation>
    <scope>NUCLEOTIDE SEQUENCE [LARGE SCALE GENOMIC DNA]</scope>
    <source>
        <strain evidence="2 3">NCTC13294</strain>
    </source>
</reference>
<evidence type="ECO:0000313" key="3">
    <source>
        <dbReference type="Proteomes" id="UP000254572"/>
    </source>
</evidence>
<evidence type="ECO:0000313" key="2">
    <source>
        <dbReference type="EMBL" id="SUX22998.1"/>
    </source>
</evidence>
<feature type="transmembrane region" description="Helical" evidence="1">
    <location>
        <begin position="16"/>
        <end position="36"/>
    </location>
</feature>
<sequence>MPAQNKFQNEERNQRFLHRAIVGLICAFFFMAWSVWRLPQQITVYHPPDISQGYVDKVGDVPLATIYGFARTLWETINYCDKDCGEEYPKQLEKYRAYLTRSCYEDLYEHYRTHRSLFSFRSRLLLPTDNAMFSTDRVRKREGAYEWGVKLEYELRDVVNGTETRISTMEYPLKIVKSGRPRDVNPHGLEVDCYFNDGPVVIVPEQKEKKEEDR</sequence>
<organism evidence="2 3">
    <name type="scientific">Cardiobacterium valvarum</name>
    <dbReference type="NCBI Taxonomy" id="194702"/>
    <lineage>
        <taxon>Bacteria</taxon>
        <taxon>Pseudomonadati</taxon>
        <taxon>Pseudomonadota</taxon>
        <taxon>Gammaproteobacteria</taxon>
        <taxon>Cardiobacteriales</taxon>
        <taxon>Cardiobacteriaceae</taxon>
        <taxon>Cardiobacterium</taxon>
    </lineage>
</organism>
<dbReference type="Proteomes" id="UP000254572">
    <property type="component" value="Unassembled WGS sequence"/>
</dbReference>